<feature type="compositionally biased region" description="Basic residues" evidence="2">
    <location>
        <begin position="479"/>
        <end position="488"/>
    </location>
</feature>
<feature type="region of interest" description="Disordered" evidence="2">
    <location>
        <begin position="713"/>
        <end position="737"/>
    </location>
</feature>
<dbReference type="InterPro" id="IPR035969">
    <property type="entry name" value="Rab-GAP_TBC_sf"/>
</dbReference>
<dbReference type="Gene3D" id="1.10.472.80">
    <property type="entry name" value="Ypt/Rab-GAP domain of gyp1p, domain 3"/>
    <property type="match status" value="1"/>
</dbReference>
<evidence type="ECO:0000256" key="1">
    <source>
        <dbReference type="ARBA" id="ARBA00067508"/>
    </source>
</evidence>
<sequence length="1087" mass="122046">MKPNAGESGFQQWHGAMKMVARLPGGIPREFRKTLWLTLAERHISSKNINWSHVERTCFNDSTNPDDEELGVQIVKDLHRTGCSLFCGTSGEENQAVLKRVLLAYARWNKSVGYCQGFNMLAALILEVMDRCEYNSLKVMIYLIEGVLPESYFANSLRGFSIDMAVFRDLLRLKLPELSKHLEALQTGSNDSGNTYEPPLTNAFTMQWFLTLFCNCLPHSTVLRVWDLIFLEGNQVLLKTALAIWDTLSDRIMPVKSADEFYSIMCVLTREMLEFGLMDANCLIKTISSIELSELTELRERYIYNITPWTQVARNGLRLFYSDDEIDDSDEEGNDEKGSDGAYGFLKVATKHGSQSIRSISPSSILGPLANEKEKIALDILALKKQYCKIKERQRQAQIIFTAANNTQEIVGSMMSSAPGPAINHLFLNKNAVSSPKVIKTQKPPPIPVSRAVQRLKENAVSTDEPHSERGETVYWDKRMKKRKRRRTQINASKTTSLDSLPPEPDSSDSSDSSTSSSFKSSSSTELCDELAEIDSEDANTSMSEYGSSPHCRLRSSNLSLLDDDKSESEQNQPNLPSDLGEHKSSEPTNFSSLHNPNEEHILNVLLTSSIMANEQLNKQKTLNEESACSSMEDADLSQNFKAFSDHCDNDALHQLSGSQLSSIDSRISPTEPGQSTSEDLETALEHMKIDALEILLSSQTLESIRRDSQTEFYQKTDCDRSSKDESSVPFDDRTAGPFSINRETEIALQKILSENTEVLKKVNQTYSSFESRCGDCISRESSQDTDSLPHFSVTDFSEKPAENSWLGEAEECFDIDLKPSESSFSTTESNRDILNSCENAGAFDKVTNTHDLEINLNLLSDENKSEKTESCYMLTCSPDFVVAPSSNVESKGSVENESSCQVFSPNNRIKCQTDDENEEPKDNKKKKKYKSLDNLHILPKSKLKIGLVSRAGKWISISIDNSDLVVFNHLPDNLIENGRFGNEGTKGADKRKYEIDKKTDNEWESSKKCSDAPKDPYLHLNFDIIAPGKKRRDPIEQYVHKKNMISQNYRAPELTAINFNPFPSKPSNRPPKELGVKLGLYSSSKK</sequence>
<evidence type="ECO:0000313" key="5">
    <source>
        <dbReference type="Proteomes" id="UP001367676"/>
    </source>
</evidence>
<evidence type="ECO:0000259" key="3">
    <source>
        <dbReference type="PROSITE" id="PS50086"/>
    </source>
</evidence>
<feature type="region of interest" description="Disordered" evidence="2">
    <location>
        <begin position="1060"/>
        <end position="1087"/>
    </location>
</feature>
<dbReference type="FunFam" id="1.10.8.270:FF:000009">
    <property type="entry name" value="TBC1 domain family member 30"/>
    <property type="match status" value="1"/>
</dbReference>
<dbReference type="SMART" id="SM00164">
    <property type="entry name" value="TBC"/>
    <property type="match status" value="1"/>
</dbReference>
<proteinExistence type="predicted"/>
<feature type="compositionally biased region" description="Polar residues" evidence="2">
    <location>
        <begin position="661"/>
        <end position="678"/>
    </location>
</feature>
<dbReference type="Pfam" id="PF00566">
    <property type="entry name" value="RabGAP-TBC"/>
    <property type="match status" value="1"/>
</dbReference>
<dbReference type="SUPFAM" id="SSF47923">
    <property type="entry name" value="Ypt/Rab-GAP domain of gyp1p"/>
    <property type="match status" value="2"/>
</dbReference>
<feature type="region of interest" description="Disordered" evidence="2">
    <location>
        <begin position="661"/>
        <end position="680"/>
    </location>
</feature>
<dbReference type="Pfam" id="PF15733">
    <property type="entry name" value="DUF4682"/>
    <property type="match status" value="1"/>
</dbReference>
<dbReference type="GO" id="GO:0005783">
    <property type="term" value="C:endoplasmic reticulum"/>
    <property type="evidence" value="ECO:0007669"/>
    <property type="project" value="TreeGrafter"/>
</dbReference>
<feature type="domain" description="Rab-GAP TBC" evidence="3">
    <location>
        <begin position="26"/>
        <end position="233"/>
    </location>
</feature>
<dbReference type="InterPro" id="IPR032738">
    <property type="entry name" value="Tbc1d30_C"/>
</dbReference>
<feature type="compositionally biased region" description="Basic and acidic residues" evidence="2">
    <location>
        <begin position="464"/>
        <end position="478"/>
    </location>
</feature>
<name>A0AAN9TTC4_9HEMI</name>
<evidence type="ECO:0000256" key="2">
    <source>
        <dbReference type="SAM" id="MobiDB-lite"/>
    </source>
</evidence>
<accession>A0AAN9TTC4</accession>
<dbReference type="FunFam" id="1.10.472.80:FF:000011">
    <property type="entry name" value="TBC1 domain family member 30"/>
    <property type="match status" value="1"/>
</dbReference>
<feature type="compositionally biased region" description="Low complexity" evidence="2">
    <location>
        <begin position="508"/>
        <end position="526"/>
    </location>
</feature>
<gene>
    <name evidence="4" type="ORF">V9T40_003521</name>
</gene>
<dbReference type="EMBL" id="JBBCAQ010000006">
    <property type="protein sequence ID" value="KAK7603522.1"/>
    <property type="molecule type" value="Genomic_DNA"/>
</dbReference>
<comment type="caution">
    <text evidence="4">The sequence shown here is derived from an EMBL/GenBank/DDBJ whole genome shotgun (WGS) entry which is preliminary data.</text>
</comment>
<dbReference type="PROSITE" id="PS50086">
    <property type="entry name" value="TBC_RABGAP"/>
    <property type="match status" value="1"/>
</dbReference>
<keyword evidence="5" id="KW-1185">Reference proteome</keyword>
<feature type="region of interest" description="Disordered" evidence="2">
    <location>
        <begin position="564"/>
        <end position="596"/>
    </location>
</feature>
<reference evidence="4 5" key="1">
    <citation type="submission" date="2024-03" db="EMBL/GenBank/DDBJ databases">
        <title>Adaptation during the transition from Ophiocordyceps entomopathogen to insect associate is accompanied by gene loss and intensified selection.</title>
        <authorList>
            <person name="Ward C.M."/>
            <person name="Onetto C.A."/>
            <person name="Borneman A.R."/>
        </authorList>
    </citation>
    <scope>NUCLEOTIDE SEQUENCE [LARGE SCALE GENOMIC DNA]</scope>
    <source>
        <strain evidence="4">AWRI1</strain>
        <tissue evidence="4">Single Adult Female</tissue>
    </source>
</reference>
<dbReference type="InterPro" id="IPR000195">
    <property type="entry name" value="Rab-GAP-TBC_dom"/>
</dbReference>
<dbReference type="PANTHER" id="PTHR13399:SF2">
    <property type="entry name" value="TRANSLOCON-ASSOCIATED PROTEIN SUBUNIT GAMMA"/>
    <property type="match status" value="1"/>
</dbReference>
<dbReference type="Gene3D" id="1.10.8.270">
    <property type="entry name" value="putative rabgap domain of human tbc1 domain family member 14 like domains"/>
    <property type="match status" value="1"/>
</dbReference>
<dbReference type="Proteomes" id="UP001367676">
    <property type="component" value="Unassembled WGS sequence"/>
</dbReference>
<organism evidence="4 5">
    <name type="scientific">Parthenolecanium corni</name>
    <dbReference type="NCBI Taxonomy" id="536013"/>
    <lineage>
        <taxon>Eukaryota</taxon>
        <taxon>Metazoa</taxon>
        <taxon>Ecdysozoa</taxon>
        <taxon>Arthropoda</taxon>
        <taxon>Hexapoda</taxon>
        <taxon>Insecta</taxon>
        <taxon>Pterygota</taxon>
        <taxon>Neoptera</taxon>
        <taxon>Paraneoptera</taxon>
        <taxon>Hemiptera</taxon>
        <taxon>Sternorrhyncha</taxon>
        <taxon>Coccoidea</taxon>
        <taxon>Coccidae</taxon>
        <taxon>Parthenolecanium</taxon>
    </lineage>
</organism>
<dbReference type="AlphaFoldDB" id="A0AAN9TTC4"/>
<evidence type="ECO:0000313" key="4">
    <source>
        <dbReference type="EMBL" id="KAK7603522.1"/>
    </source>
</evidence>
<dbReference type="PANTHER" id="PTHR13399">
    <property type="entry name" value="TRANSLOCON-ASSOCIATED PROTEIN TRAP , GAMMA SUBUNIT"/>
    <property type="match status" value="1"/>
</dbReference>
<feature type="compositionally biased region" description="Basic and acidic residues" evidence="2">
    <location>
        <begin position="713"/>
        <end position="735"/>
    </location>
</feature>
<feature type="compositionally biased region" description="Polar residues" evidence="2">
    <location>
        <begin position="587"/>
        <end position="596"/>
    </location>
</feature>
<protein>
    <recommendedName>
        <fullName evidence="1">TBC1 domain family member 30</fullName>
    </recommendedName>
</protein>
<feature type="region of interest" description="Disordered" evidence="2">
    <location>
        <begin position="457"/>
        <end position="527"/>
    </location>
</feature>